<feature type="domain" description="DUF7107" evidence="1">
    <location>
        <begin position="456"/>
        <end position="503"/>
    </location>
</feature>
<dbReference type="PANTHER" id="PTHR36519">
    <property type="entry name" value="FIP (FUNGUS-INDUCED PROTEIN) RELATED-RELATED"/>
    <property type="match status" value="1"/>
</dbReference>
<comment type="caution">
    <text evidence="2">The sequence shown here is derived from an EMBL/GenBank/DDBJ whole genome shotgun (WGS) entry which is preliminary data.</text>
</comment>
<evidence type="ECO:0000313" key="2">
    <source>
        <dbReference type="EMBL" id="KRX23423.1"/>
    </source>
</evidence>
<gene>
    <name evidence="2" type="ORF">T07_4737</name>
</gene>
<feature type="domain" description="DUF7107" evidence="1">
    <location>
        <begin position="395"/>
        <end position="443"/>
    </location>
</feature>
<proteinExistence type="predicted"/>
<feature type="domain" description="DUF7107" evidence="1">
    <location>
        <begin position="271"/>
        <end position="321"/>
    </location>
</feature>
<reference evidence="2 3" key="1">
    <citation type="submission" date="2015-01" db="EMBL/GenBank/DDBJ databases">
        <title>Evolution of Trichinella species and genotypes.</title>
        <authorList>
            <person name="Korhonen P.K."/>
            <person name="Edoardo P."/>
            <person name="Giuseppe L.R."/>
            <person name="Gasser R.B."/>
        </authorList>
    </citation>
    <scope>NUCLEOTIDE SEQUENCE [LARGE SCALE GENOMIC DNA]</scope>
    <source>
        <strain evidence="2">ISS37</strain>
    </source>
</reference>
<dbReference type="Pfam" id="PF23416">
    <property type="entry name" value="DUF7107"/>
    <property type="match status" value="6"/>
</dbReference>
<evidence type="ECO:0000313" key="3">
    <source>
        <dbReference type="Proteomes" id="UP000054630"/>
    </source>
</evidence>
<dbReference type="InterPro" id="IPR055531">
    <property type="entry name" value="DUF7107"/>
</dbReference>
<organism evidence="2 3">
    <name type="scientific">Trichinella nelsoni</name>
    <dbReference type="NCBI Taxonomy" id="6336"/>
    <lineage>
        <taxon>Eukaryota</taxon>
        <taxon>Metazoa</taxon>
        <taxon>Ecdysozoa</taxon>
        <taxon>Nematoda</taxon>
        <taxon>Enoplea</taxon>
        <taxon>Dorylaimia</taxon>
        <taxon>Trichinellida</taxon>
        <taxon>Trichinellidae</taxon>
        <taxon>Trichinella</taxon>
    </lineage>
</organism>
<protein>
    <recommendedName>
        <fullName evidence="1">DUF7107 domain-containing protein</fullName>
    </recommendedName>
</protein>
<name>A0A0V0S9S4_9BILA</name>
<evidence type="ECO:0000259" key="1">
    <source>
        <dbReference type="Pfam" id="PF23416"/>
    </source>
</evidence>
<dbReference type="EMBL" id="JYDL01000024">
    <property type="protein sequence ID" value="KRX23423.1"/>
    <property type="molecule type" value="Genomic_DNA"/>
</dbReference>
<dbReference type="OrthoDB" id="5915626at2759"/>
<keyword evidence="3" id="KW-1185">Reference proteome</keyword>
<sequence length="630" mass="69876">MHFANLLNLIIKNIQRVGMTKNKEITYTVIKTFFIFFCMQEIGPGLFVLGMTEEERCILCAILTGNHELLKNIGYYGSMGGYGNYWQQPYYGNSYVYGNNMYGYGYGNGYGYGSGYGSKTLHQHQTLTIPTVRHSAAAIQECLAVEAVQLMKNVVNKQYVVEEVVLLDIQVKNVQAKVNVDLIHPAVTEDVGALLLVVMVIPEINVTVQTSVKSTRSVHLEHAHLQYHLQQSAQEMKNVQGVDVNLITAGFQMEQAEKMEPQKIQPNQNQRCSTQADCGANQICSDVHKNLCTDGYSLGIPCTKEGDCDRKDVCKDNVCWREGQDNGLPANERCKKQDECKANTVCEDEKCQNAIVTTKKCLMQMNCKSAEACRFGYCWSVTSDLIDENNPMTPCKTQADCGPGTICSDIHANKCMKAHTTTVPCKKERDCYKKDVCKDGECWVEGEDKGFPPGTSCRKDEQCTATAVCEGKICKLATRTDKTCRMEFSCGKSSACKYGYCWNVEAGGSEEIKEEATGDCTTQADCGPDEICSDIHKNKCYKAHSIGTPCTKEKDCSRKHVCKDGTCWKEGTDRGAPVGSACRKDNECAATLVCEKDECRQGVITTKKCTFEASCGKRAACRYSYCWNIA</sequence>
<feature type="domain" description="DUF7107" evidence="1">
    <location>
        <begin position="333"/>
        <end position="380"/>
    </location>
</feature>
<dbReference type="Proteomes" id="UP000054630">
    <property type="component" value="Unassembled WGS sequence"/>
</dbReference>
<dbReference type="AlphaFoldDB" id="A0A0V0S9S4"/>
<feature type="domain" description="DUF7107" evidence="1">
    <location>
        <begin position="582"/>
        <end position="628"/>
    </location>
</feature>
<feature type="domain" description="DUF7107" evidence="1">
    <location>
        <begin position="520"/>
        <end position="569"/>
    </location>
</feature>
<accession>A0A0V0S9S4</accession>
<dbReference type="PANTHER" id="PTHR36519:SF9">
    <property type="entry name" value="EB DOMAIN-CONTAINING PROTEIN-RELATED"/>
    <property type="match status" value="1"/>
</dbReference>
<dbReference type="STRING" id="6336.A0A0V0S9S4"/>